<keyword evidence="3" id="KW-1185">Reference proteome</keyword>
<accession>A0A6G0XVM8</accession>
<dbReference type="VEuPathDB" id="FungiDB:AeMF1_004872"/>
<comment type="caution">
    <text evidence="2">The sequence shown here is derived from an EMBL/GenBank/DDBJ whole genome shotgun (WGS) entry which is preliminary data.</text>
</comment>
<dbReference type="EMBL" id="VJMJ01000009">
    <property type="protein sequence ID" value="KAF0744741.1"/>
    <property type="molecule type" value="Genomic_DNA"/>
</dbReference>
<evidence type="ECO:0000313" key="3">
    <source>
        <dbReference type="Proteomes" id="UP000481153"/>
    </source>
</evidence>
<sequence length="504" mass="56815">MTGSLLEDLKQLEATTRHFVDATAAIQQKAGELLNQASEAVQKAGVSTSTTTEDNLVPFITWVESVFQTKNTSGLHALAKAFLQRDSQSVDKFLDAAENITIFSNFNVAFDSKQNYFATSPNRAKTTKKLDPVKPVKRHVNEPSNIAKSPPPKKSKPSIDTIVKETPPPDEMAKKSTVVEKKPAARRNLKDEVPTESSNVEPLPSPSESGRRTSSRSAAMTANYLRRERDSQLRGLNKLEEEQEAQDLTLAVAKSTKTSELKPESLEKPASEETVEFEYDVALQAKPWLKWTRHFQSFLPGDSKRRKTFNEDLKAFFETHGQTMWERFFWTGVGTPKDQKARLHAAHSDFGKFVYRLHLMEGDNVFKFLMRAPHPAWPTFLTHPVALNKMTPSEAVSYLKSESDSRWPKSPKPWKYDPLLILSILAAKNDDILKKHSIPLDWASDLLTRLRANPSYDFDACPYVDVTMFGEEPPTHLQGDVVATASGRVWDWEQQKVVSRVGLM</sequence>
<feature type="region of interest" description="Disordered" evidence="1">
    <location>
        <begin position="121"/>
        <end position="228"/>
    </location>
</feature>
<dbReference type="AlphaFoldDB" id="A0A6G0XVM8"/>
<feature type="compositionally biased region" description="Basic and acidic residues" evidence="1">
    <location>
        <begin position="171"/>
        <end position="193"/>
    </location>
</feature>
<dbReference type="Proteomes" id="UP000481153">
    <property type="component" value="Unassembled WGS sequence"/>
</dbReference>
<evidence type="ECO:0000313" key="2">
    <source>
        <dbReference type="EMBL" id="KAF0744741.1"/>
    </source>
</evidence>
<reference evidence="2 3" key="1">
    <citation type="submission" date="2019-07" db="EMBL/GenBank/DDBJ databases">
        <title>Genomics analysis of Aphanomyces spp. identifies a new class of oomycete effector associated with host adaptation.</title>
        <authorList>
            <person name="Gaulin E."/>
        </authorList>
    </citation>
    <scope>NUCLEOTIDE SEQUENCE [LARGE SCALE GENOMIC DNA]</scope>
    <source>
        <strain evidence="2 3">ATCC 201684</strain>
    </source>
</reference>
<proteinExistence type="predicted"/>
<evidence type="ECO:0000256" key="1">
    <source>
        <dbReference type="SAM" id="MobiDB-lite"/>
    </source>
</evidence>
<gene>
    <name evidence="2" type="ORF">Ae201684_001196</name>
</gene>
<name>A0A6G0XVM8_9STRA</name>
<organism evidence="2 3">
    <name type="scientific">Aphanomyces euteiches</name>
    <dbReference type="NCBI Taxonomy" id="100861"/>
    <lineage>
        <taxon>Eukaryota</taxon>
        <taxon>Sar</taxon>
        <taxon>Stramenopiles</taxon>
        <taxon>Oomycota</taxon>
        <taxon>Saprolegniomycetes</taxon>
        <taxon>Saprolegniales</taxon>
        <taxon>Verrucalvaceae</taxon>
        <taxon>Aphanomyces</taxon>
    </lineage>
</organism>
<protein>
    <submittedName>
        <fullName evidence="2">Uncharacterized protein</fullName>
    </submittedName>
</protein>